<feature type="region of interest" description="Disordered" evidence="2">
    <location>
        <begin position="232"/>
        <end position="296"/>
    </location>
</feature>
<dbReference type="EMBL" id="UYSL01019783">
    <property type="protein sequence ID" value="VDL69774.1"/>
    <property type="molecule type" value="Genomic_DNA"/>
</dbReference>
<dbReference type="GO" id="GO:0042302">
    <property type="term" value="F:structural constituent of cuticle"/>
    <property type="evidence" value="ECO:0007669"/>
    <property type="project" value="InterPro"/>
</dbReference>
<feature type="compositionally biased region" description="Basic and acidic residues" evidence="2">
    <location>
        <begin position="269"/>
        <end position="284"/>
    </location>
</feature>
<reference evidence="7" key="1">
    <citation type="submission" date="2016-04" db="UniProtKB">
        <authorList>
            <consortium name="WormBaseParasite"/>
        </authorList>
    </citation>
    <scope>IDENTIFICATION</scope>
</reference>
<feature type="domain" description="Nematode cuticle collagen N-terminal" evidence="4">
    <location>
        <begin position="5"/>
        <end position="57"/>
    </location>
</feature>
<evidence type="ECO:0000313" key="5">
    <source>
        <dbReference type="EMBL" id="VDL69774.1"/>
    </source>
</evidence>
<feature type="transmembrane region" description="Helical" evidence="3">
    <location>
        <begin position="146"/>
        <end position="170"/>
    </location>
</feature>
<proteinExistence type="predicted"/>
<name>A0A158QX35_NIPBR</name>
<evidence type="ECO:0000259" key="4">
    <source>
        <dbReference type="SMART" id="SM01088"/>
    </source>
</evidence>
<dbReference type="InterPro" id="IPR002486">
    <property type="entry name" value="Col_cuticle_N"/>
</dbReference>
<keyword evidence="1" id="KW-0677">Repeat</keyword>
<gene>
    <name evidence="5" type="ORF">NBR_LOCUS6185</name>
</gene>
<evidence type="ECO:0000313" key="7">
    <source>
        <dbReference type="WBParaSite" id="NBR_0000618401-mRNA-1"/>
    </source>
</evidence>
<organism evidence="7">
    <name type="scientific">Nippostrongylus brasiliensis</name>
    <name type="common">Rat hookworm</name>
    <dbReference type="NCBI Taxonomy" id="27835"/>
    <lineage>
        <taxon>Eukaryota</taxon>
        <taxon>Metazoa</taxon>
        <taxon>Ecdysozoa</taxon>
        <taxon>Nematoda</taxon>
        <taxon>Chromadorea</taxon>
        <taxon>Rhabditida</taxon>
        <taxon>Rhabditina</taxon>
        <taxon>Rhabditomorpha</taxon>
        <taxon>Strongyloidea</taxon>
        <taxon>Heligmosomidae</taxon>
        <taxon>Nippostrongylus</taxon>
    </lineage>
</organism>
<feature type="domain" description="Nematode cuticle collagen N-terminal" evidence="4">
    <location>
        <begin position="146"/>
        <end position="198"/>
    </location>
</feature>
<keyword evidence="6" id="KW-1185">Reference proteome</keyword>
<dbReference type="Pfam" id="PF01484">
    <property type="entry name" value="Col_cuticle_N"/>
    <property type="match status" value="2"/>
</dbReference>
<reference evidence="5 6" key="2">
    <citation type="submission" date="2018-11" db="EMBL/GenBank/DDBJ databases">
        <authorList>
            <consortium name="Pathogen Informatics"/>
        </authorList>
    </citation>
    <scope>NUCLEOTIDE SEQUENCE [LARGE SCALE GENOMIC DNA]</scope>
</reference>
<keyword evidence="3" id="KW-0812">Transmembrane</keyword>
<dbReference type="STRING" id="27835.A0A158QX35"/>
<feature type="region of interest" description="Disordered" evidence="2">
    <location>
        <begin position="81"/>
        <end position="120"/>
    </location>
</feature>
<feature type="compositionally biased region" description="Basic residues" evidence="2">
    <location>
        <begin position="285"/>
        <end position="296"/>
    </location>
</feature>
<dbReference type="Proteomes" id="UP000271162">
    <property type="component" value="Unassembled WGS sequence"/>
</dbReference>
<feature type="compositionally biased region" description="Pro residues" evidence="2">
    <location>
        <begin position="95"/>
        <end position="104"/>
    </location>
</feature>
<dbReference type="WBParaSite" id="NBR_0000618401-mRNA-1">
    <property type="protein sequence ID" value="NBR_0000618401-mRNA-1"/>
    <property type="gene ID" value="NBR_0000618401"/>
</dbReference>
<feature type="transmembrane region" description="Helical" evidence="3">
    <location>
        <begin position="6"/>
        <end position="29"/>
    </location>
</feature>
<dbReference type="PANTHER" id="PTHR24637">
    <property type="entry name" value="COLLAGEN"/>
    <property type="match status" value="1"/>
</dbReference>
<evidence type="ECO:0000256" key="2">
    <source>
        <dbReference type="SAM" id="MobiDB-lite"/>
    </source>
</evidence>
<evidence type="ECO:0000313" key="6">
    <source>
        <dbReference type="Proteomes" id="UP000271162"/>
    </source>
</evidence>
<keyword evidence="3" id="KW-0472">Membrane</keyword>
<dbReference type="SMART" id="SM01088">
    <property type="entry name" value="Col_cuticle_N"/>
    <property type="match status" value="2"/>
</dbReference>
<evidence type="ECO:0000256" key="3">
    <source>
        <dbReference type="SAM" id="Phobius"/>
    </source>
</evidence>
<protein>
    <submittedName>
        <fullName evidence="7">Col_cuticle_N domain-containing protein</fullName>
    </submittedName>
</protein>
<evidence type="ECO:0000256" key="1">
    <source>
        <dbReference type="ARBA" id="ARBA00022737"/>
    </source>
</evidence>
<keyword evidence="3" id="KW-1133">Transmembrane helix</keyword>
<dbReference type="AlphaFoldDB" id="A0A158QX35"/>
<accession>A0A158QX35</accession>
<dbReference type="Gene3D" id="1.20.5.320">
    <property type="entry name" value="6-Phosphogluconate Dehydrogenase, domain 3"/>
    <property type="match status" value="1"/>
</dbReference>
<dbReference type="PANTHER" id="PTHR24637:SF236">
    <property type="entry name" value="NEMATODE CUTICLE COLLAGEN N-TERMINAL DOMAIN-CONTAINING PROTEIN"/>
    <property type="match status" value="1"/>
</dbReference>
<sequence>MKTKAFARSVAVVIALGTMGAILYVAYLFNDISNFYSDTVEELVVFKEAANTAWQQMRRHPEYAFRFSRTDVTIRKRRQADDDCSCGPQSINCPAGPPGPPGPAGTPGEDGDPGNDGSEGTWYDIFASNTPPSTLMNPGSKMAKTFLAASLATSIALGTMISLLFIAYLVNDITSFYQETFTELTNFKELANTAWYRMKPNPYDLHRLKREQPRSRRQFVGDCGCAEQSKIEEMKEEESGEIELATDVYIPSSPEPSPLGRPLSTKMKARTEQTPPREYRDATRKTSKSSHRRDAA</sequence>